<feature type="region of interest" description="Disordered" evidence="1">
    <location>
        <begin position="1"/>
        <end position="52"/>
    </location>
</feature>
<keyword evidence="4" id="KW-1185">Reference proteome</keyword>
<feature type="transmembrane region" description="Helical" evidence="2">
    <location>
        <begin position="62"/>
        <end position="95"/>
    </location>
</feature>
<organism evidence="3 4">
    <name type="scientific">Nocardia jiangxiensis</name>
    <dbReference type="NCBI Taxonomy" id="282685"/>
    <lineage>
        <taxon>Bacteria</taxon>
        <taxon>Bacillati</taxon>
        <taxon>Actinomycetota</taxon>
        <taxon>Actinomycetes</taxon>
        <taxon>Mycobacteriales</taxon>
        <taxon>Nocardiaceae</taxon>
        <taxon>Nocardia</taxon>
    </lineage>
</organism>
<proteinExistence type="predicted"/>
<evidence type="ECO:0000313" key="4">
    <source>
        <dbReference type="Proteomes" id="UP001601992"/>
    </source>
</evidence>
<keyword evidence="2" id="KW-0812">Transmembrane</keyword>
<comment type="caution">
    <text evidence="3">The sequence shown here is derived from an EMBL/GenBank/DDBJ whole genome shotgun (WGS) entry which is preliminary data.</text>
</comment>
<feature type="transmembrane region" description="Helical" evidence="2">
    <location>
        <begin position="107"/>
        <end position="128"/>
    </location>
</feature>
<keyword evidence="2" id="KW-0472">Membrane</keyword>
<reference evidence="3 4" key="1">
    <citation type="submission" date="2024-10" db="EMBL/GenBank/DDBJ databases">
        <title>The Natural Products Discovery Center: Release of the First 8490 Sequenced Strains for Exploring Actinobacteria Biosynthetic Diversity.</title>
        <authorList>
            <person name="Kalkreuter E."/>
            <person name="Kautsar S.A."/>
            <person name="Yang D."/>
            <person name="Bader C.D."/>
            <person name="Teijaro C.N."/>
            <person name="Fluegel L."/>
            <person name="Davis C.M."/>
            <person name="Simpson J.R."/>
            <person name="Lauterbach L."/>
            <person name="Steele A.D."/>
            <person name="Gui C."/>
            <person name="Meng S."/>
            <person name="Li G."/>
            <person name="Viehrig K."/>
            <person name="Ye F."/>
            <person name="Su P."/>
            <person name="Kiefer A.F."/>
            <person name="Nichols A."/>
            <person name="Cepeda A.J."/>
            <person name="Yan W."/>
            <person name="Fan B."/>
            <person name="Jiang Y."/>
            <person name="Adhikari A."/>
            <person name="Zheng C.-J."/>
            <person name="Schuster L."/>
            <person name="Cowan T.M."/>
            <person name="Smanski M.J."/>
            <person name="Chevrette M.G."/>
            <person name="De Carvalho L.P.S."/>
            <person name="Shen B."/>
        </authorList>
    </citation>
    <scope>NUCLEOTIDE SEQUENCE [LARGE SCALE GENOMIC DNA]</scope>
    <source>
        <strain evidence="3 4">NPDC002593</strain>
    </source>
</reference>
<accession>A0ABW6RYD6</accession>
<evidence type="ECO:0000256" key="2">
    <source>
        <dbReference type="SAM" id="Phobius"/>
    </source>
</evidence>
<feature type="compositionally biased region" description="Pro residues" evidence="1">
    <location>
        <begin position="21"/>
        <end position="45"/>
    </location>
</feature>
<protein>
    <submittedName>
        <fullName evidence="3">DUF4190 domain-containing protein</fullName>
    </submittedName>
</protein>
<evidence type="ECO:0000313" key="3">
    <source>
        <dbReference type="EMBL" id="MFF3568373.1"/>
    </source>
</evidence>
<dbReference type="EMBL" id="JBIAQY010000003">
    <property type="protein sequence ID" value="MFF3568373.1"/>
    <property type="molecule type" value="Genomic_DNA"/>
</dbReference>
<evidence type="ECO:0000256" key="1">
    <source>
        <dbReference type="SAM" id="MobiDB-lite"/>
    </source>
</evidence>
<keyword evidence="2" id="KW-1133">Transmembrane helix</keyword>
<dbReference type="RefSeq" id="WP_040829259.1">
    <property type="nucleotide sequence ID" value="NZ_JBIAQY010000003.1"/>
</dbReference>
<dbReference type="Proteomes" id="UP001601992">
    <property type="component" value="Unassembled WGS sequence"/>
</dbReference>
<name>A0ABW6RYD6_9NOCA</name>
<feature type="compositionally biased region" description="Pro residues" evidence="1">
    <location>
        <begin position="1"/>
        <end position="14"/>
    </location>
</feature>
<gene>
    <name evidence="3" type="ORF">ACFYXQ_11435</name>
</gene>
<sequence>MTEYPPPGQQPPSSPEGGYPSPGPYPPPSNAGGYPPPPSDYPAPPGESYRPQGQGRGLAITALVLGILAILSCPTVLGGVLFGLLGLVFGIIAVVKARRGTAGGGVMAWFGLSLATLGIIAGIVIGVVEGMWIADHGGRTYLDCTRQANGDQAKVRQCADQFRSSLENTPTPAR</sequence>